<accession>A0A0R3TCT0</accession>
<keyword evidence="4" id="KW-1185">Reference proteome</keyword>
<reference evidence="3 4" key="2">
    <citation type="submission" date="2018-11" db="EMBL/GenBank/DDBJ databases">
        <authorList>
            <consortium name="Pathogen Informatics"/>
        </authorList>
    </citation>
    <scope>NUCLEOTIDE SEQUENCE [LARGE SCALE GENOMIC DNA]</scope>
</reference>
<evidence type="ECO:0000259" key="2">
    <source>
        <dbReference type="PROSITE" id="PS50174"/>
    </source>
</evidence>
<dbReference type="EMBL" id="UZAE01003756">
    <property type="protein sequence ID" value="VDO00727.1"/>
    <property type="molecule type" value="Genomic_DNA"/>
</dbReference>
<dbReference type="Proteomes" id="UP000278807">
    <property type="component" value="Unassembled WGS sequence"/>
</dbReference>
<evidence type="ECO:0000313" key="5">
    <source>
        <dbReference type="WBParaSite" id="HNAJ_0000486901-mRNA-1"/>
    </source>
</evidence>
<reference evidence="5" key="1">
    <citation type="submission" date="2017-02" db="UniProtKB">
        <authorList>
            <consortium name="WormBaseParasite"/>
        </authorList>
    </citation>
    <scope>IDENTIFICATION</scope>
</reference>
<dbReference type="PROSITE" id="PS50174">
    <property type="entry name" value="G_PATCH"/>
    <property type="match status" value="1"/>
</dbReference>
<sequence length="240" mass="27262">MNDKLLLKKHFVPASQVDECHHENSREQEKPVSSVNGEEIRDFYLSLFDKKEIVPSCDQPPHHQSSITCSEQCDPCSKAHFSSLLHQASILAQEPPRLSPLLIPSSNPGYKILSRLGWSDPADSRTSLDSPDSSTNYVGGLGRQGQGRRLPIPTVLKCDRSGIGAKTKSHPRITHFSPHDTRAVESRHASRCLVQSLKLDKRYREKIIKVEKRKEIRFRMEFRFDDDQLSLLYGEHGCHL</sequence>
<protein>
    <submittedName>
        <fullName evidence="5">G-patch domain-containing protein</fullName>
    </submittedName>
</protein>
<dbReference type="InterPro" id="IPR039146">
    <property type="entry name" value="GPANK1"/>
</dbReference>
<evidence type="ECO:0000256" key="1">
    <source>
        <dbReference type="SAM" id="MobiDB-lite"/>
    </source>
</evidence>
<evidence type="ECO:0000313" key="4">
    <source>
        <dbReference type="Proteomes" id="UP000278807"/>
    </source>
</evidence>
<dbReference type="PANTHER" id="PTHR20923">
    <property type="entry name" value="BAT4 PROTEIN-RELATED"/>
    <property type="match status" value="1"/>
</dbReference>
<dbReference type="GO" id="GO:0003676">
    <property type="term" value="F:nucleic acid binding"/>
    <property type="evidence" value="ECO:0007669"/>
    <property type="project" value="InterPro"/>
</dbReference>
<evidence type="ECO:0000313" key="3">
    <source>
        <dbReference type="EMBL" id="VDO00727.1"/>
    </source>
</evidence>
<dbReference type="InterPro" id="IPR000467">
    <property type="entry name" value="G_patch_dom"/>
</dbReference>
<dbReference type="STRING" id="102285.A0A0R3TCT0"/>
<dbReference type="PANTHER" id="PTHR20923:SF1">
    <property type="entry name" value="G PATCH DOMAIN AND ANKYRIN REPEAT-CONTAINING PROTEIN 1"/>
    <property type="match status" value="1"/>
</dbReference>
<feature type="compositionally biased region" description="Polar residues" evidence="1">
    <location>
        <begin position="124"/>
        <end position="137"/>
    </location>
</feature>
<dbReference type="OrthoDB" id="515366at2759"/>
<gene>
    <name evidence="3" type="ORF">HNAJ_LOCUS4867</name>
</gene>
<feature type="domain" description="G-patch" evidence="2">
    <location>
        <begin position="105"/>
        <end position="168"/>
    </location>
</feature>
<dbReference type="Pfam" id="PF01585">
    <property type="entry name" value="G-patch"/>
    <property type="match status" value="1"/>
</dbReference>
<dbReference type="SMART" id="SM00443">
    <property type="entry name" value="G_patch"/>
    <property type="match status" value="1"/>
</dbReference>
<dbReference type="WBParaSite" id="HNAJ_0000486901-mRNA-1">
    <property type="protein sequence ID" value="HNAJ_0000486901-mRNA-1"/>
    <property type="gene ID" value="HNAJ_0000486901"/>
</dbReference>
<name>A0A0R3TCT0_RODNA</name>
<feature type="region of interest" description="Disordered" evidence="1">
    <location>
        <begin position="121"/>
        <end position="146"/>
    </location>
</feature>
<proteinExistence type="predicted"/>
<organism evidence="5">
    <name type="scientific">Rodentolepis nana</name>
    <name type="common">Dwarf tapeworm</name>
    <name type="synonym">Hymenolepis nana</name>
    <dbReference type="NCBI Taxonomy" id="102285"/>
    <lineage>
        <taxon>Eukaryota</taxon>
        <taxon>Metazoa</taxon>
        <taxon>Spiralia</taxon>
        <taxon>Lophotrochozoa</taxon>
        <taxon>Platyhelminthes</taxon>
        <taxon>Cestoda</taxon>
        <taxon>Eucestoda</taxon>
        <taxon>Cyclophyllidea</taxon>
        <taxon>Hymenolepididae</taxon>
        <taxon>Rodentolepis</taxon>
    </lineage>
</organism>
<dbReference type="AlphaFoldDB" id="A0A0R3TCT0"/>